<keyword evidence="17" id="KW-1185">Reference proteome</keyword>
<dbReference type="GO" id="GO:0046872">
    <property type="term" value="F:metal ion binding"/>
    <property type="evidence" value="ECO:0007669"/>
    <property type="project" value="UniProtKB-KW"/>
</dbReference>
<dbReference type="GO" id="GO:0048038">
    <property type="term" value="F:quinone binding"/>
    <property type="evidence" value="ECO:0007669"/>
    <property type="project" value="UniProtKB-KW"/>
</dbReference>
<comment type="similarity">
    <text evidence="1">Belongs to the complex I 24 kDa subunit family.</text>
</comment>
<evidence type="ECO:0000256" key="2">
    <source>
        <dbReference type="ARBA" id="ARBA00019898"/>
    </source>
</evidence>
<dbReference type="EMBL" id="CP021354">
    <property type="protein sequence ID" value="AWK75026.1"/>
    <property type="molecule type" value="Genomic_DNA"/>
</dbReference>
<evidence type="ECO:0000256" key="3">
    <source>
        <dbReference type="ARBA" id="ARBA00022714"/>
    </source>
</evidence>
<evidence type="ECO:0000256" key="4">
    <source>
        <dbReference type="ARBA" id="ARBA00022719"/>
    </source>
</evidence>
<dbReference type="GO" id="GO:0003954">
    <property type="term" value="F:NADH dehydrogenase activity"/>
    <property type="evidence" value="ECO:0007669"/>
    <property type="project" value="TreeGrafter"/>
</dbReference>
<protein>
    <recommendedName>
        <fullName evidence="2">NADH-quinone oxidoreductase subunit E</fullName>
    </recommendedName>
    <alternativeName>
        <fullName evidence="10">NADH dehydrogenase I subunit E</fullName>
    </alternativeName>
    <alternativeName>
        <fullName evidence="11">NDH-1 subunit E</fullName>
    </alternativeName>
</protein>
<comment type="catalytic activity">
    <reaction evidence="13">
        <text>a quinone + NADH + 5 H(+)(in) = a quinol + NAD(+) + 4 H(+)(out)</text>
        <dbReference type="Rhea" id="RHEA:57888"/>
        <dbReference type="ChEBI" id="CHEBI:15378"/>
        <dbReference type="ChEBI" id="CHEBI:24646"/>
        <dbReference type="ChEBI" id="CHEBI:57540"/>
        <dbReference type="ChEBI" id="CHEBI:57945"/>
        <dbReference type="ChEBI" id="CHEBI:132124"/>
    </reaction>
</comment>
<feature type="region of interest" description="Disordered" evidence="15">
    <location>
        <begin position="1"/>
        <end position="42"/>
    </location>
</feature>
<keyword evidence="7" id="KW-0408">Iron</keyword>
<evidence type="ECO:0000313" key="16">
    <source>
        <dbReference type="EMBL" id="AWK75026.1"/>
    </source>
</evidence>
<dbReference type="InterPro" id="IPR036249">
    <property type="entry name" value="Thioredoxin-like_sf"/>
</dbReference>
<feature type="compositionally biased region" description="Low complexity" evidence="15">
    <location>
        <begin position="1"/>
        <end position="21"/>
    </location>
</feature>
<dbReference type="FunFam" id="1.10.10.1590:FF:000001">
    <property type="entry name" value="NADH-quinone oxidoreductase subunit E"/>
    <property type="match status" value="1"/>
</dbReference>
<comment type="cofactor">
    <cofactor evidence="12">
        <name>[2Fe-2S] cluster</name>
        <dbReference type="ChEBI" id="CHEBI:190135"/>
    </cofactor>
</comment>
<dbReference type="FunFam" id="3.40.30.10:FF:000057">
    <property type="entry name" value="NADH-quinone oxidoreductase subunit E"/>
    <property type="match status" value="1"/>
</dbReference>
<evidence type="ECO:0000256" key="13">
    <source>
        <dbReference type="ARBA" id="ARBA00047712"/>
    </source>
</evidence>
<evidence type="ECO:0000256" key="1">
    <source>
        <dbReference type="ARBA" id="ARBA00010643"/>
    </source>
</evidence>
<name>A0A2S2C2A4_9NOCA</name>
<dbReference type="InterPro" id="IPR042128">
    <property type="entry name" value="NuoE_dom"/>
</dbReference>
<evidence type="ECO:0000256" key="6">
    <source>
        <dbReference type="ARBA" id="ARBA00022967"/>
    </source>
</evidence>
<organism evidence="16 17">
    <name type="scientific">Rhodococcus oxybenzonivorans</name>
    <dbReference type="NCBI Taxonomy" id="1990687"/>
    <lineage>
        <taxon>Bacteria</taxon>
        <taxon>Bacillati</taxon>
        <taxon>Actinomycetota</taxon>
        <taxon>Actinomycetes</taxon>
        <taxon>Mycobacteriales</taxon>
        <taxon>Nocardiaceae</taxon>
        <taxon>Rhodococcus</taxon>
    </lineage>
</organism>
<accession>A0A2S2C2A4</accession>
<dbReference type="SUPFAM" id="SSF52833">
    <property type="entry name" value="Thioredoxin-like"/>
    <property type="match status" value="1"/>
</dbReference>
<dbReference type="Gene3D" id="3.40.30.10">
    <property type="entry name" value="Glutaredoxin"/>
    <property type="match status" value="1"/>
</dbReference>
<dbReference type="GO" id="GO:0051537">
    <property type="term" value="F:2 iron, 2 sulfur cluster binding"/>
    <property type="evidence" value="ECO:0007669"/>
    <property type="project" value="UniProtKB-KW"/>
</dbReference>
<dbReference type="PANTHER" id="PTHR10371">
    <property type="entry name" value="NADH DEHYDROGENASE UBIQUINONE FLAVOPROTEIN 2, MITOCHONDRIAL"/>
    <property type="match status" value="1"/>
</dbReference>
<evidence type="ECO:0000256" key="14">
    <source>
        <dbReference type="ARBA" id="ARBA00058530"/>
    </source>
</evidence>
<dbReference type="InterPro" id="IPR002023">
    <property type="entry name" value="NuoE-like"/>
</dbReference>
<keyword evidence="3" id="KW-0001">2Fe-2S</keyword>
<keyword evidence="5" id="KW-0479">Metal-binding</keyword>
<feature type="region of interest" description="Disordered" evidence="15">
    <location>
        <begin position="268"/>
        <end position="324"/>
    </location>
</feature>
<evidence type="ECO:0000256" key="5">
    <source>
        <dbReference type="ARBA" id="ARBA00022723"/>
    </source>
</evidence>
<evidence type="ECO:0000256" key="9">
    <source>
        <dbReference type="ARBA" id="ARBA00023027"/>
    </source>
</evidence>
<evidence type="ECO:0000256" key="8">
    <source>
        <dbReference type="ARBA" id="ARBA00023014"/>
    </source>
</evidence>
<dbReference type="Gene3D" id="1.10.10.1590">
    <property type="entry name" value="NADH-quinone oxidoreductase subunit E"/>
    <property type="match status" value="1"/>
</dbReference>
<sequence>MSSLPRSQSPAPATAASKSTPVFVEFGPRPEENNQLVWPGARESYPPEVRARLDGEAAEIIGRYPKPGAGPGERPQNTARSALLPLLHLVQAEDGYISPAGVDFCADQLGLTGAEVAAVATFYSMYRRSPTGDYFVGVCTNTLCAIMGGDAILAALEDHLGVRPGETTPDGKVTVEHIECNAACDFAPVVMVNWEFFDNQTPESARTLVDSLRSGEKVTPSRGAPLCTFRETARVLAGFPDERPGALEAGGGAGPATLAGLHVARELDMDAPSPPAGPSGSGPHAEIGKPLATESTKDKPAPAPSEPTPPHQSTSGTDPTRKGD</sequence>
<dbReference type="OrthoDB" id="9807941at2"/>
<keyword evidence="4" id="KW-0874">Quinone</keyword>
<dbReference type="AlphaFoldDB" id="A0A2S2C2A4"/>
<dbReference type="CDD" id="cd03064">
    <property type="entry name" value="TRX_Fd_NuoE"/>
    <property type="match status" value="1"/>
</dbReference>
<keyword evidence="9" id="KW-0520">NAD</keyword>
<evidence type="ECO:0000256" key="11">
    <source>
        <dbReference type="ARBA" id="ARBA00032788"/>
    </source>
</evidence>
<evidence type="ECO:0000256" key="10">
    <source>
        <dbReference type="ARBA" id="ARBA00031580"/>
    </source>
</evidence>
<keyword evidence="6" id="KW-1278">Translocase</keyword>
<evidence type="ECO:0000256" key="15">
    <source>
        <dbReference type="SAM" id="MobiDB-lite"/>
    </source>
</evidence>
<dbReference type="Proteomes" id="UP000245711">
    <property type="component" value="Chromosome"/>
</dbReference>
<dbReference type="InterPro" id="IPR041921">
    <property type="entry name" value="NuoE_N"/>
</dbReference>
<dbReference type="KEGG" id="roz:CBI38_29190"/>
<comment type="function">
    <text evidence="14">NDH-1 shuttles electrons from NADH, via FMN and iron-sulfur (Fe-S) centers, to quinones in the respiratory chain. The immediate electron acceptor for the enzyme in this species is believed to be menaquinone. Couples the redox reaction to proton translocation (for every two electrons transferred, four hydrogen ions are translocated across the cytoplasmic membrane), and thus conserves the redox energy in a proton gradient.</text>
</comment>
<dbReference type="Pfam" id="PF01257">
    <property type="entry name" value="2Fe-2S_thioredx"/>
    <property type="match status" value="1"/>
</dbReference>
<dbReference type="PANTHER" id="PTHR10371:SF3">
    <property type="entry name" value="NADH DEHYDROGENASE [UBIQUINONE] FLAVOPROTEIN 2, MITOCHONDRIAL"/>
    <property type="match status" value="1"/>
</dbReference>
<dbReference type="NCBIfam" id="NF005721">
    <property type="entry name" value="PRK07539.1-1"/>
    <property type="match status" value="1"/>
</dbReference>
<proteinExistence type="inferred from homology"/>
<gene>
    <name evidence="16" type="ORF">CBI38_29190</name>
</gene>
<feature type="compositionally biased region" description="Pro residues" evidence="15">
    <location>
        <begin position="301"/>
        <end position="310"/>
    </location>
</feature>
<dbReference type="RefSeq" id="WP_109334491.1">
    <property type="nucleotide sequence ID" value="NZ_CP021354.1"/>
</dbReference>
<evidence type="ECO:0000256" key="12">
    <source>
        <dbReference type="ARBA" id="ARBA00034078"/>
    </source>
</evidence>
<keyword evidence="8" id="KW-0411">Iron-sulfur</keyword>
<dbReference type="PROSITE" id="PS01099">
    <property type="entry name" value="COMPLEX1_24K"/>
    <property type="match status" value="1"/>
</dbReference>
<evidence type="ECO:0000313" key="17">
    <source>
        <dbReference type="Proteomes" id="UP000245711"/>
    </source>
</evidence>
<reference evidence="16 17" key="1">
    <citation type="submission" date="2017-05" db="EMBL/GenBank/DDBJ databases">
        <title>Isolation of Rhodococcus sp. S2-17 biodegrading of BP-3.</title>
        <authorList>
            <person name="Lee Y."/>
            <person name="Kim K.H."/>
            <person name="Chun B.H."/>
            <person name="Jung H.S."/>
            <person name="Jeon C.O."/>
        </authorList>
    </citation>
    <scope>NUCLEOTIDE SEQUENCE [LARGE SCALE GENOMIC DNA]</scope>
    <source>
        <strain evidence="16 17">S2-17</strain>
    </source>
</reference>
<evidence type="ECO:0000256" key="7">
    <source>
        <dbReference type="ARBA" id="ARBA00023004"/>
    </source>
</evidence>